<dbReference type="InterPro" id="IPR033389">
    <property type="entry name" value="AUX/IAA_dom"/>
</dbReference>
<comment type="similarity">
    <text evidence="3 10">Belongs to the Aux/IAA family.</text>
</comment>
<dbReference type="GO" id="GO:0006355">
    <property type="term" value="P:regulation of DNA-templated transcription"/>
    <property type="evidence" value="ECO:0007669"/>
    <property type="project" value="InterPro"/>
</dbReference>
<evidence type="ECO:0000313" key="13">
    <source>
        <dbReference type="EMBL" id="KQJ85961.1"/>
    </source>
</evidence>
<dbReference type="STRING" id="15368.I1IGR8"/>
<dbReference type="OMA" id="IGTCGSQ"/>
<evidence type="ECO:0000256" key="5">
    <source>
        <dbReference type="ARBA" id="ARBA00022491"/>
    </source>
</evidence>
<keyword evidence="8 10" id="KW-0539">Nucleus</keyword>
<accession>I1IGR8</accession>
<dbReference type="InterPro" id="IPR053793">
    <property type="entry name" value="PB1-like"/>
</dbReference>
<gene>
    <name evidence="14" type="primary">LOC100833839</name>
    <name evidence="13" type="ORF">BRADI_4g02600v3</name>
</gene>
<dbReference type="HOGENOM" id="CLU_049393_1_5_1"/>
<dbReference type="EnsemblPlants" id="KQJ85961">
    <property type="protein sequence ID" value="KQJ85961"/>
    <property type="gene ID" value="BRADI_4g02600v3"/>
</dbReference>
<feature type="compositionally biased region" description="Acidic residues" evidence="11">
    <location>
        <begin position="44"/>
        <end position="56"/>
    </location>
</feature>
<evidence type="ECO:0000256" key="8">
    <source>
        <dbReference type="ARBA" id="ARBA00023242"/>
    </source>
</evidence>
<dbReference type="eggNOG" id="ENOG502QPNB">
    <property type="taxonomic scope" value="Eukaryota"/>
</dbReference>
<dbReference type="InterPro" id="IPR003311">
    <property type="entry name" value="AUX_IAA"/>
</dbReference>
<dbReference type="GO" id="GO:0005634">
    <property type="term" value="C:nucleus"/>
    <property type="evidence" value="ECO:0007669"/>
    <property type="project" value="UniProtKB-SubCell"/>
</dbReference>
<evidence type="ECO:0000256" key="10">
    <source>
        <dbReference type="RuleBase" id="RU004549"/>
    </source>
</evidence>
<evidence type="ECO:0000256" key="6">
    <source>
        <dbReference type="ARBA" id="ARBA00023015"/>
    </source>
</evidence>
<keyword evidence="7 10" id="KW-0804">Transcription</keyword>
<protein>
    <recommendedName>
        <fullName evidence="10">Auxin-responsive protein</fullName>
    </recommendedName>
</protein>
<dbReference type="OrthoDB" id="642974at2759"/>
<evidence type="ECO:0000259" key="12">
    <source>
        <dbReference type="PROSITE" id="PS51745"/>
    </source>
</evidence>
<evidence type="ECO:0000256" key="7">
    <source>
        <dbReference type="ARBA" id="ARBA00023163"/>
    </source>
</evidence>
<comment type="function">
    <text evidence="1 10">Aux/IAA proteins are short-lived transcriptional factors that function as repressors of early auxin response genes at low auxin concentrations.</text>
</comment>
<evidence type="ECO:0000256" key="2">
    <source>
        <dbReference type="ARBA" id="ARBA00004123"/>
    </source>
</evidence>
<dbReference type="KEGG" id="bdi:100833839"/>
<dbReference type="AlphaFoldDB" id="I1IGR8"/>
<dbReference type="PANTHER" id="PTHR31734:SF103">
    <property type="entry name" value="AUXIN-RESPONSIVE PROTEIN IAA16"/>
    <property type="match status" value="1"/>
</dbReference>
<keyword evidence="15" id="KW-1185">Reference proteome</keyword>
<evidence type="ECO:0000256" key="11">
    <source>
        <dbReference type="SAM" id="MobiDB-lite"/>
    </source>
</evidence>
<evidence type="ECO:0000256" key="4">
    <source>
        <dbReference type="ARBA" id="ARBA00011726"/>
    </source>
</evidence>
<dbReference type="Proteomes" id="UP000008810">
    <property type="component" value="Chromosome 4"/>
</dbReference>
<dbReference type="GeneID" id="100833839"/>
<comment type="subcellular location">
    <subcellularLocation>
        <location evidence="2 10">Nucleus</location>
    </subcellularLocation>
</comment>
<evidence type="ECO:0000313" key="14">
    <source>
        <dbReference type="EnsemblPlants" id="KQJ85961"/>
    </source>
</evidence>
<comment type="subunit">
    <text evidence="4 10">Homodimers and heterodimers.</text>
</comment>
<dbReference type="SUPFAM" id="SSF54277">
    <property type="entry name" value="CAD &amp; PB1 domains"/>
    <property type="match status" value="1"/>
</dbReference>
<keyword evidence="9 10" id="KW-0927">Auxin signaling pathway</keyword>
<dbReference type="ExpressionAtlas" id="I1IGR8">
    <property type="expression patterns" value="baseline and differential"/>
</dbReference>
<proteinExistence type="inferred from homology"/>
<feature type="region of interest" description="Disordered" evidence="11">
    <location>
        <begin position="1"/>
        <end position="82"/>
    </location>
</feature>
<keyword evidence="5 10" id="KW-0678">Repressor</keyword>
<feature type="compositionally biased region" description="Basic and acidic residues" evidence="11">
    <location>
        <begin position="57"/>
        <end position="75"/>
    </location>
</feature>
<dbReference type="Gene3D" id="3.10.20.90">
    <property type="entry name" value="Phosphatidylinositol 3-kinase Catalytic Subunit, Chain A, domain 1"/>
    <property type="match status" value="1"/>
</dbReference>
<dbReference type="Pfam" id="PF02309">
    <property type="entry name" value="AUX_IAA"/>
    <property type="match status" value="1"/>
</dbReference>
<reference evidence="13 14" key="1">
    <citation type="journal article" date="2010" name="Nature">
        <title>Genome sequencing and analysis of the model grass Brachypodium distachyon.</title>
        <authorList>
            <consortium name="International Brachypodium Initiative"/>
        </authorList>
    </citation>
    <scope>NUCLEOTIDE SEQUENCE [LARGE SCALE GENOMIC DNA]</scope>
    <source>
        <strain evidence="13 14">Bd21</strain>
    </source>
</reference>
<evidence type="ECO:0000313" key="15">
    <source>
        <dbReference type="Proteomes" id="UP000008810"/>
    </source>
</evidence>
<feature type="compositionally biased region" description="Basic and acidic residues" evidence="11">
    <location>
        <begin position="24"/>
        <end position="43"/>
    </location>
</feature>
<reference evidence="13" key="2">
    <citation type="submission" date="2017-06" db="EMBL/GenBank/DDBJ databases">
        <title>WGS assembly of Brachypodium distachyon.</title>
        <authorList>
            <consortium name="The International Brachypodium Initiative"/>
            <person name="Lucas S."/>
            <person name="Harmon-Smith M."/>
            <person name="Lail K."/>
            <person name="Tice H."/>
            <person name="Grimwood J."/>
            <person name="Bruce D."/>
            <person name="Barry K."/>
            <person name="Shu S."/>
            <person name="Lindquist E."/>
            <person name="Wang M."/>
            <person name="Pitluck S."/>
            <person name="Vogel J.P."/>
            <person name="Garvin D.F."/>
            <person name="Mockler T.C."/>
            <person name="Schmutz J."/>
            <person name="Rokhsar D."/>
            <person name="Bevan M.W."/>
        </authorList>
    </citation>
    <scope>NUCLEOTIDE SEQUENCE</scope>
    <source>
        <strain evidence="13">Bd21</strain>
    </source>
</reference>
<name>I1IGR8_BRADI</name>
<dbReference type="PROSITE" id="PS51745">
    <property type="entry name" value="PB1"/>
    <property type="match status" value="1"/>
</dbReference>
<dbReference type="FunFam" id="3.10.20.90:FF:000078">
    <property type="entry name" value="Auxin-responsive protein"/>
    <property type="match status" value="1"/>
</dbReference>
<dbReference type="EMBL" id="CM000883">
    <property type="protein sequence ID" value="KQJ85961.1"/>
    <property type="molecule type" value="Genomic_DNA"/>
</dbReference>
<keyword evidence="6 10" id="KW-0805">Transcription regulation</keyword>
<dbReference type="RefSeq" id="XP_003579189.1">
    <property type="nucleotide sequence ID" value="XM_003579141.4"/>
</dbReference>
<dbReference type="FunCoup" id="I1IGR8">
    <property type="interactions" value="945"/>
</dbReference>
<sequence>MAAADLGFEATELRLGLPGGDGGEQARKRGFAETIDLKLKLEPAGEEEPAAAEEEVEVKAEVPESEEEKAADGGKMKRSPSQSSVVTAAAAAMADPAEKPRAPKAQVVGWPPVRSFRKNILQAEKSSSSSPAAFVKVSMDGAPYLRKVDLNMYKTYQDLSMALHKMFSSFTIGNCGSQGMNGMNESKLMDLLNGSEYVPTYEDKDGDWMLVGDVPWEMFVESCKRLRIMKGSEAIGLAPRAMEKCKNRS</sequence>
<dbReference type="Gramene" id="KQJ85961">
    <property type="protein sequence ID" value="KQJ85961"/>
    <property type="gene ID" value="BRADI_4g02600v3"/>
</dbReference>
<dbReference type="GO" id="GO:0009734">
    <property type="term" value="P:auxin-activated signaling pathway"/>
    <property type="evidence" value="ECO:0007669"/>
    <property type="project" value="UniProtKB-UniRule"/>
</dbReference>
<reference evidence="14" key="3">
    <citation type="submission" date="2018-08" db="UniProtKB">
        <authorList>
            <consortium name="EnsemblPlants"/>
        </authorList>
    </citation>
    <scope>IDENTIFICATION</scope>
    <source>
        <strain evidence="14">cv. Bd21</strain>
    </source>
</reference>
<organism evidence="13">
    <name type="scientific">Brachypodium distachyon</name>
    <name type="common">Purple false brome</name>
    <name type="synonym">Trachynia distachya</name>
    <dbReference type="NCBI Taxonomy" id="15368"/>
    <lineage>
        <taxon>Eukaryota</taxon>
        <taxon>Viridiplantae</taxon>
        <taxon>Streptophyta</taxon>
        <taxon>Embryophyta</taxon>
        <taxon>Tracheophyta</taxon>
        <taxon>Spermatophyta</taxon>
        <taxon>Magnoliopsida</taxon>
        <taxon>Liliopsida</taxon>
        <taxon>Poales</taxon>
        <taxon>Poaceae</taxon>
        <taxon>BOP clade</taxon>
        <taxon>Pooideae</taxon>
        <taxon>Stipodae</taxon>
        <taxon>Brachypodieae</taxon>
        <taxon>Brachypodium</taxon>
    </lineage>
</organism>
<feature type="domain" description="PB1" evidence="12">
    <location>
        <begin position="132"/>
        <end position="231"/>
    </location>
</feature>
<evidence type="ECO:0000256" key="3">
    <source>
        <dbReference type="ARBA" id="ARBA00006728"/>
    </source>
</evidence>
<dbReference type="PANTHER" id="PTHR31734">
    <property type="entry name" value="AUXIN-RESPONSIVE PROTEIN IAA17"/>
    <property type="match status" value="1"/>
</dbReference>
<evidence type="ECO:0000256" key="9">
    <source>
        <dbReference type="ARBA" id="ARBA00023294"/>
    </source>
</evidence>
<evidence type="ECO:0000256" key="1">
    <source>
        <dbReference type="ARBA" id="ARBA00002159"/>
    </source>
</evidence>